<keyword evidence="2" id="KW-1185">Reference proteome</keyword>
<dbReference type="Proteomes" id="UP001372338">
    <property type="component" value="Unassembled WGS sequence"/>
</dbReference>
<reference evidence="1 2" key="1">
    <citation type="submission" date="2024-01" db="EMBL/GenBank/DDBJ databases">
        <title>The genomes of 5 underutilized Papilionoideae crops provide insights into root nodulation and disease resistanc.</title>
        <authorList>
            <person name="Yuan L."/>
        </authorList>
    </citation>
    <scope>NUCLEOTIDE SEQUENCE [LARGE SCALE GENOMIC DNA]</scope>
    <source>
        <strain evidence="1">ZHUSHIDOU_FW_LH</strain>
        <tissue evidence="1">Leaf</tissue>
    </source>
</reference>
<gene>
    <name evidence="1" type="ORF">RIF29_27611</name>
</gene>
<evidence type="ECO:0000313" key="1">
    <source>
        <dbReference type="EMBL" id="KAK7261302.1"/>
    </source>
</evidence>
<accession>A0AAN9EPD2</accession>
<dbReference type="AlphaFoldDB" id="A0AAN9EPD2"/>
<dbReference type="EMBL" id="JAYWIO010000005">
    <property type="protein sequence ID" value="KAK7261302.1"/>
    <property type="molecule type" value="Genomic_DNA"/>
</dbReference>
<proteinExistence type="predicted"/>
<comment type="caution">
    <text evidence="1">The sequence shown here is derived from an EMBL/GenBank/DDBJ whole genome shotgun (WGS) entry which is preliminary data.</text>
</comment>
<sequence length="127" mass="14222">MVHQSPSQETHCILLLQILKNEGKLQSVLFCNHPWIPERPTTFTLTMAPVPDTFVKYGEITDSEIMKDRHMHGSTQGFQHSGDPSFLGIMVEIKRTIPKGSSQSNDFKTKKIFIGGIPTTVSVVLEI</sequence>
<evidence type="ECO:0000313" key="2">
    <source>
        <dbReference type="Proteomes" id="UP001372338"/>
    </source>
</evidence>
<name>A0AAN9EPD2_CROPI</name>
<organism evidence="1 2">
    <name type="scientific">Crotalaria pallida</name>
    <name type="common">Smooth rattlebox</name>
    <name type="synonym">Crotalaria striata</name>
    <dbReference type="NCBI Taxonomy" id="3830"/>
    <lineage>
        <taxon>Eukaryota</taxon>
        <taxon>Viridiplantae</taxon>
        <taxon>Streptophyta</taxon>
        <taxon>Embryophyta</taxon>
        <taxon>Tracheophyta</taxon>
        <taxon>Spermatophyta</taxon>
        <taxon>Magnoliopsida</taxon>
        <taxon>eudicotyledons</taxon>
        <taxon>Gunneridae</taxon>
        <taxon>Pentapetalae</taxon>
        <taxon>rosids</taxon>
        <taxon>fabids</taxon>
        <taxon>Fabales</taxon>
        <taxon>Fabaceae</taxon>
        <taxon>Papilionoideae</taxon>
        <taxon>50 kb inversion clade</taxon>
        <taxon>genistoids sensu lato</taxon>
        <taxon>core genistoids</taxon>
        <taxon>Crotalarieae</taxon>
        <taxon>Crotalaria</taxon>
    </lineage>
</organism>
<protein>
    <submittedName>
        <fullName evidence="1">Uncharacterized protein</fullName>
    </submittedName>
</protein>